<dbReference type="Pfam" id="PF19030">
    <property type="entry name" value="TSP1_ADAMTS"/>
    <property type="match status" value="1"/>
</dbReference>
<evidence type="ECO:0000256" key="8">
    <source>
        <dbReference type="SAM" id="SignalP"/>
    </source>
</evidence>
<feature type="compositionally biased region" description="Pro residues" evidence="6">
    <location>
        <begin position="580"/>
        <end position="602"/>
    </location>
</feature>
<dbReference type="Gene3D" id="3.40.390.10">
    <property type="entry name" value="Collagenase (Catalytic Domain)"/>
    <property type="match status" value="1"/>
</dbReference>
<sequence length="1243" mass="130706">MVASWWATAALLLSSLLQQPATGHALVDPAMHITSFEDVLAREPRADEFAIVDHVSVTSRHGSIAADDALFPDWLDVTLTTQGIDLAFQVALKRDLLDPNVQMFAHDGPEQVLMASPRKPKHIAYAATLPGGGYARLTMFADQSFHATIKLPQENKMLVVDPIAHHLAYGHEKDNAHHRLTESPTGLVSYTLPLHAAQVSGHRQLTEWGRMAACNWPAMQLSVGVASDAGFTAQHGGAGATQSYLIAVYNSINGLYDDQIGVHLVLGTFLIETTTGGPSWNVAPPNCGSMADIQTQLTAMQSWVAASGIPLCGNANCGTWHLHTHCDADPLRTGNTAGLAWVGTLCSASMGYNTGVSIDGGAQTWIIVGHEIGHNFNAQHTFTQGGIMSYDWTTPMKFYDDGRVCTFVQTVLNKCLTPYSPTAPPPPPTAAPTTTTTTRAPTTTAAPATTDTPTTTVVGTTSMPTSSAPASTGPATTTLSPPTDVPTSTSVAPISTIPSTTTSPPPTPNSTTPSGQDPCACAMENLCHQANRPGCRRYLDKRYCYVVGYSQCPSATKSATCTNAQGQPLYYVEFDGDCPRPPSPVAPTPSPSYGPPTSPTPPCTGTKPATPAPSPATTVSSSPSPPTSPTTPLSTTAPPLTPTTTTTAVSQQDPCACATTNLCRQANRPGCRYNENKRFCYVVGYAQCPGAKKSTVCTNDQGQPLYYLEFDRDCPIPSTVNPTPMPSTTAASVPSTTLSTPCGGETSPTPCPQTTPPPATPPSGPCSCSRTSKCPTIPDGGCKAFDGQGWCFVTDPHRCTGAQYKESTDCPGQKFMRCNVTASPTTASPLSTTAMSPAATTTTTPCPVTTPSSSTPPPSTNPCGCSQSSKCPTVPHGGCESFNGQGWCYVNDPHKCFGDAYYESTDCAGQKYKRCDASTSAPTASPSTSTQSSNGTTTTPSSSPTPRPTLPPPPRDPCACSSTPVCPNVSSQPGCFATNRSSFCYVQDPAKCNRVGVLASTVCPSQKIRLCWSGHKSATHWVVSQWGKCSAECGGGVKNRTVQCMDRFERTTFTDGSCTATKPLTTIPCNVRSCPTTAFNNTTPCAGPPHSTCQPRGLRKICDCACNDGFVYHPRRRECVRLPSLEFENERDPNSPGDMYGPNSFEVRSHDLGPLDPTICDGREEGSGALSGSWAAFDPTDGPSTESTKPSSNAALIAIATCIAAIALALVVLAYRRKNALRASSGAIQTPVYIVGATPNAML</sequence>
<keyword evidence="7" id="KW-1133">Transmembrane helix</keyword>
<comment type="subcellular location">
    <subcellularLocation>
        <location evidence="1">Secreted</location>
    </subcellularLocation>
</comment>
<dbReference type="Proteomes" id="UP000332933">
    <property type="component" value="Unassembled WGS sequence"/>
</dbReference>
<evidence type="ECO:0000313" key="9">
    <source>
        <dbReference type="EMBL" id="KAF0697415.1"/>
    </source>
</evidence>
<feature type="region of interest" description="Disordered" evidence="6">
    <location>
        <begin position="829"/>
        <end position="853"/>
    </location>
</feature>
<feature type="chain" id="PRO_5036116202" evidence="8">
    <location>
        <begin position="24"/>
        <end position="1243"/>
    </location>
</feature>
<gene>
    <name evidence="10" type="primary">Aste57867_11895</name>
    <name evidence="9" type="ORF">As57867_011850</name>
    <name evidence="10" type="ORF">ASTE57867_11895</name>
</gene>
<reference evidence="10 11" key="1">
    <citation type="submission" date="2019-03" db="EMBL/GenBank/DDBJ databases">
        <authorList>
            <person name="Gaulin E."/>
            <person name="Dumas B."/>
        </authorList>
    </citation>
    <scope>NUCLEOTIDE SEQUENCE [LARGE SCALE GENOMIC DNA]</scope>
    <source>
        <strain evidence="10">CBS 568.67</strain>
    </source>
</reference>
<dbReference type="Pfam" id="PF13688">
    <property type="entry name" value="Reprolysin_5"/>
    <property type="match status" value="1"/>
</dbReference>
<evidence type="ECO:0000256" key="3">
    <source>
        <dbReference type="ARBA" id="ARBA00022729"/>
    </source>
</evidence>
<protein>
    <submittedName>
        <fullName evidence="10">Aste57867_11895 protein</fullName>
    </submittedName>
</protein>
<feature type="region of interest" description="Disordered" evidence="6">
    <location>
        <begin position="718"/>
        <end position="756"/>
    </location>
</feature>
<dbReference type="InterPro" id="IPR036383">
    <property type="entry name" value="TSP1_rpt_sf"/>
</dbReference>
<feature type="signal peptide" evidence="8">
    <location>
        <begin position="1"/>
        <end position="23"/>
    </location>
</feature>
<reference evidence="9" key="2">
    <citation type="submission" date="2019-06" db="EMBL/GenBank/DDBJ databases">
        <title>Genomics analysis of Aphanomyces spp. identifies a new class of oomycete effector associated with host adaptation.</title>
        <authorList>
            <person name="Gaulin E."/>
        </authorList>
    </citation>
    <scope>NUCLEOTIDE SEQUENCE</scope>
    <source>
        <strain evidence="9">CBS 578.67</strain>
    </source>
</reference>
<proteinExistence type="predicted"/>
<evidence type="ECO:0000313" key="10">
    <source>
        <dbReference type="EMBL" id="VFT88750.1"/>
    </source>
</evidence>
<evidence type="ECO:0000256" key="6">
    <source>
        <dbReference type="SAM" id="MobiDB-lite"/>
    </source>
</evidence>
<feature type="compositionally biased region" description="Pro residues" evidence="6">
    <location>
        <begin position="421"/>
        <end position="430"/>
    </location>
</feature>
<evidence type="ECO:0000256" key="2">
    <source>
        <dbReference type="ARBA" id="ARBA00022525"/>
    </source>
</evidence>
<dbReference type="OrthoDB" id="76609at2759"/>
<dbReference type="EMBL" id="VJMH01005320">
    <property type="protein sequence ID" value="KAF0697415.1"/>
    <property type="molecule type" value="Genomic_DNA"/>
</dbReference>
<dbReference type="PROSITE" id="PS50092">
    <property type="entry name" value="TSP1"/>
    <property type="match status" value="1"/>
</dbReference>
<organism evidence="10 11">
    <name type="scientific">Aphanomyces stellatus</name>
    <dbReference type="NCBI Taxonomy" id="120398"/>
    <lineage>
        <taxon>Eukaryota</taxon>
        <taxon>Sar</taxon>
        <taxon>Stramenopiles</taxon>
        <taxon>Oomycota</taxon>
        <taxon>Saprolegniomycetes</taxon>
        <taxon>Saprolegniales</taxon>
        <taxon>Verrucalvaceae</taxon>
        <taxon>Aphanomyces</taxon>
    </lineage>
</organism>
<keyword evidence="5" id="KW-0325">Glycoprotein</keyword>
<feature type="compositionally biased region" description="Low complexity" evidence="6">
    <location>
        <begin position="630"/>
        <end position="647"/>
    </location>
</feature>
<feature type="transmembrane region" description="Helical" evidence="7">
    <location>
        <begin position="1194"/>
        <end position="1215"/>
    </location>
</feature>
<dbReference type="SUPFAM" id="SSF82895">
    <property type="entry name" value="TSP-1 type 1 repeat"/>
    <property type="match status" value="1"/>
</dbReference>
<accession>A0A485KUU3</accession>
<dbReference type="InterPro" id="IPR024079">
    <property type="entry name" value="MetalloPept_cat_dom_sf"/>
</dbReference>
<feature type="region of interest" description="Disordered" evidence="6">
    <location>
        <begin position="417"/>
        <end position="516"/>
    </location>
</feature>
<dbReference type="GO" id="GO:0008237">
    <property type="term" value="F:metallopeptidase activity"/>
    <property type="evidence" value="ECO:0007669"/>
    <property type="project" value="InterPro"/>
</dbReference>
<dbReference type="Gene3D" id="2.20.100.10">
    <property type="entry name" value="Thrombospondin type-1 (TSP1) repeat"/>
    <property type="match status" value="1"/>
</dbReference>
<feature type="compositionally biased region" description="Low complexity" evidence="6">
    <location>
        <begin position="603"/>
        <end position="622"/>
    </location>
</feature>
<dbReference type="SMART" id="SM00209">
    <property type="entry name" value="TSP1"/>
    <property type="match status" value="1"/>
</dbReference>
<feature type="region of interest" description="Disordered" evidence="6">
    <location>
        <begin position="921"/>
        <end position="956"/>
    </location>
</feature>
<feature type="region of interest" description="Disordered" evidence="6">
    <location>
        <begin position="580"/>
        <end position="647"/>
    </location>
</feature>
<keyword evidence="7" id="KW-0812">Transmembrane</keyword>
<keyword evidence="7" id="KW-0472">Membrane</keyword>
<dbReference type="EMBL" id="CAADRA010005341">
    <property type="protein sequence ID" value="VFT88750.1"/>
    <property type="molecule type" value="Genomic_DNA"/>
</dbReference>
<dbReference type="SUPFAM" id="SSF55486">
    <property type="entry name" value="Metalloproteases ('zincins'), catalytic domain"/>
    <property type="match status" value="1"/>
</dbReference>
<feature type="compositionally biased region" description="Pro residues" evidence="6">
    <location>
        <begin position="943"/>
        <end position="956"/>
    </location>
</feature>
<keyword evidence="3 8" id="KW-0732">Signal</keyword>
<feature type="region of interest" description="Disordered" evidence="6">
    <location>
        <begin position="1170"/>
        <end position="1190"/>
    </location>
</feature>
<evidence type="ECO:0000313" key="11">
    <source>
        <dbReference type="Proteomes" id="UP000332933"/>
    </source>
</evidence>
<dbReference type="FunFam" id="2.20.100.10:FF:000005">
    <property type="entry name" value="ADAM metallopeptidase with thrombospondin type 1 motif 9"/>
    <property type="match status" value="1"/>
</dbReference>
<feature type="compositionally biased region" description="Low complexity" evidence="6">
    <location>
        <begin position="431"/>
        <end position="502"/>
    </location>
</feature>
<feature type="compositionally biased region" description="Low complexity" evidence="6">
    <location>
        <begin position="726"/>
        <end position="741"/>
    </location>
</feature>
<evidence type="ECO:0000256" key="5">
    <source>
        <dbReference type="ARBA" id="ARBA00023180"/>
    </source>
</evidence>
<keyword evidence="4" id="KW-0677">Repeat</keyword>
<evidence type="ECO:0000256" key="1">
    <source>
        <dbReference type="ARBA" id="ARBA00004613"/>
    </source>
</evidence>
<keyword evidence="2" id="KW-0964">Secreted</keyword>
<dbReference type="AlphaFoldDB" id="A0A485KUU3"/>
<evidence type="ECO:0000256" key="4">
    <source>
        <dbReference type="ARBA" id="ARBA00022737"/>
    </source>
</evidence>
<feature type="compositionally biased region" description="Low complexity" evidence="6">
    <location>
        <begin position="921"/>
        <end position="942"/>
    </location>
</feature>
<dbReference type="InterPro" id="IPR000884">
    <property type="entry name" value="TSP1_rpt"/>
</dbReference>
<keyword evidence="11" id="KW-1185">Reference proteome</keyword>
<evidence type="ECO:0000256" key="7">
    <source>
        <dbReference type="SAM" id="Phobius"/>
    </source>
</evidence>
<name>A0A485KUU3_9STRA</name>
<dbReference type="GO" id="GO:0005576">
    <property type="term" value="C:extracellular region"/>
    <property type="evidence" value="ECO:0007669"/>
    <property type="project" value="UniProtKB-SubCell"/>
</dbReference>